<keyword evidence="6" id="KW-0249">Electron transport</keyword>
<dbReference type="SUPFAM" id="SSF81524">
    <property type="entry name" value="14 kDa protein of cytochrome bc1 complex (Ubiquinol-cytochrome c reductase)"/>
    <property type="match status" value="1"/>
</dbReference>
<dbReference type="Gene3D" id="1.10.1090.10">
    <property type="entry name" value="Cytochrome b-c1 complex subunit 7"/>
    <property type="match status" value="1"/>
</dbReference>
<evidence type="ECO:0000313" key="9">
    <source>
        <dbReference type="EMBL" id="GMI39811.1"/>
    </source>
</evidence>
<accession>A0ABQ6N4P2</accession>
<dbReference type="EMBL" id="BRYB01000893">
    <property type="protein sequence ID" value="GMI39811.1"/>
    <property type="molecule type" value="Genomic_DNA"/>
</dbReference>
<comment type="subcellular location">
    <subcellularLocation>
        <location evidence="1">Mitochondrion inner membrane</location>
        <topology evidence="1">Peripheral membrane protein</topology>
        <orientation evidence="1">Matrix side</orientation>
    </subcellularLocation>
</comment>
<keyword evidence="5" id="KW-0999">Mitochondrion inner membrane</keyword>
<evidence type="ECO:0000256" key="6">
    <source>
        <dbReference type="ARBA" id="ARBA00022982"/>
    </source>
</evidence>
<keyword evidence="8" id="KW-0472">Membrane</keyword>
<gene>
    <name evidence="9" type="ORF">TeGR_g3848</name>
</gene>
<evidence type="ECO:0000313" key="10">
    <source>
        <dbReference type="Proteomes" id="UP001165060"/>
    </source>
</evidence>
<dbReference type="Pfam" id="PF02271">
    <property type="entry name" value="UCR_14kD"/>
    <property type="match status" value="1"/>
</dbReference>
<evidence type="ECO:0000256" key="8">
    <source>
        <dbReference type="ARBA" id="ARBA00023136"/>
    </source>
</evidence>
<protein>
    <recommendedName>
        <fullName evidence="11">Cytochrome b-c1 complex subunit 7</fullName>
    </recommendedName>
</protein>
<evidence type="ECO:0000256" key="2">
    <source>
        <dbReference type="ARBA" id="ARBA00008554"/>
    </source>
</evidence>
<evidence type="ECO:0000256" key="3">
    <source>
        <dbReference type="ARBA" id="ARBA00022448"/>
    </source>
</evidence>
<organism evidence="9 10">
    <name type="scientific">Tetraparma gracilis</name>
    <dbReference type="NCBI Taxonomy" id="2962635"/>
    <lineage>
        <taxon>Eukaryota</taxon>
        <taxon>Sar</taxon>
        <taxon>Stramenopiles</taxon>
        <taxon>Ochrophyta</taxon>
        <taxon>Bolidophyceae</taxon>
        <taxon>Parmales</taxon>
        <taxon>Triparmaceae</taxon>
        <taxon>Tetraparma</taxon>
    </lineage>
</organism>
<evidence type="ECO:0000256" key="5">
    <source>
        <dbReference type="ARBA" id="ARBA00022792"/>
    </source>
</evidence>
<comment type="similarity">
    <text evidence="2">Belongs to the UQCRB/QCR7 family.</text>
</comment>
<dbReference type="InterPro" id="IPR003197">
    <property type="entry name" value="QCR7"/>
</dbReference>
<name>A0ABQ6N4P2_9STRA</name>
<keyword evidence="4" id="KW-0679">Respiratory chain</keyword>
<evidence type="ECO:0000256" key="4">
    <source>
        <dbReference type="ARBA" id="ARBA00022660"/>
    </source>
</evidence>
<keyword evidence="3" id="KW-0813">Transport</keyword>
<keyword evidence="7" id="KW-0496">Mitochondrion</keyword>
<sequence length="114" mass="12952">MSAIVNSVFQKVAMAYQANVAKSLSVYGLKYEDCLIEKPAVVEAIDLSSPEINVGRTRRLKRAMDLSFKRKDLNVYAPELADPKNLKPFELEISGLVEKIERRDEEHDLVNKGW</sequence>
<keyword evidence="10" id="KW-1185">Reference proteome</keyword>
<reference evidence="9 10" key="1">
    <citation type="journal article" date="2023" name="Commun. Biol.">
        <title>Genome analysis of Parmales, the sister group of diatoms, reveals the evolutionary specialization of diatoms from phago-mixotrophs to photoautotrophs.</title>
        <authorList>
            <person name="Ban H."/>
            <person name="Sato S."/>
            <person name="Yoshikawa S."/>
            <person name="Yamada K."/>
            <person name="Nakamura Y."/>
            <person name="Ichinomiya M."/>
            <person name="Sato N."/>
            <person name="Blanc-Mathieu R."/>
            <person name="Endo H."/>
            <person name="Kuwata A."/>
            <person name="Ogata H."/>
        </authorList>
    </citation>
    <scope>NUCLEOTIDE SEQUENCE [LARGE SCALE GENOMIC DNA]</scope>
</reference>
<evidence type="ECO:0000256" key="1">
    <source>
        <dbReference type="ARBA" id="ARBA00004443"/>
    </source>
</evidence>
<proteinExistence type="inferred from homology"/>
<evidence type="ECO:0008006" key="11">
    <source>
        <dbReference type="Google" id="ProtNLM"/>
    </source>
</evidence>
<dbReference type="Proteomes" id="UP001165060">
    <property type="component" value="Unassembled WGS sequence"/>
</dbReference>
<comment type="caution">
    <text evidence="9">The sequence shown here is derived from an EMBL/GenBank/DDBJ whole genome shotgun (WGS) entry which is preliminary data.</text>
</comment>
<dbReference type="InterPro" id="IPR036544">
    <property type="entry name" value="QCR7_sf"/>
</dbReference>
<evidence type="ECO:0000256" key="7">
    <source>
        <dbReference type="ARBA" id="ARBA00023128"/>
    </source>
</evidence>